<dbReference type="GO" id="GO:0005886">
    <property type="term" value="C:plasma membrane"/>
    <property type="evidence" value="ECO:0007669"/>
    <property type="project" value="UniProtKB-SubCell"/>
</dbReference>
<dbReference type="AlphaFoldDB" id="J3NYS5"/>
<dbReference type="PANTHER" id="PTHR46494">
    <property type="entry name" value="CORA FAMILY METAL ION TRANSPORTER (EUROFUNG)"/>
    <property type="match status" value="1"/>
</dbReference>
<keyword evidence="3 6" id="KW-1133">Transmembrane helix</keyword>
<feature type="transmembrane region" description="Helical" evidence="6">
    <location>
        <begin position="359"/>
        <end position="382"/>
    </location>
</feature>
<evidence type="ECO:0000256" key="4">
    <source>
        <dbReference type="ARBA" id="ARBA00023136"/>
    </source>
</evidence>
<dbReference type="Pfam" id="PF01544">
    <property type="entry name" value="CorA"/>
    <property type="match status" value="1"/>
</dbReference>
<dbReference type="EnsemblFungi" id="EJT76508">
    <property type="protein sequence ID" value="EJT76508"/>
    <property type="gene ID" value="GGTG_06427"/>
</dbReference>
<comment type="subcellular location">
    <subcellularLocation>
        <location evidence="1">Cell membrane</location>
        <topology evidence="1">Multi-pass membrane protein</topology>
    </subcellularLocation>
</comment>
<sequence length="451" mass="49670">MPGVPRTHVFNDATSLERLDRAVEDPASKGVRIISLAGTRGTSPLEITSPVAARLLRQHWVRPEYLRILLSFGNIPLEPEARNSYVSFHQDVNGNVSLAYRLVYSERNRAGAWTLRQIGIYHHRPQSRSLSVFGDLLILAAGTRQTRFFATLEEALAPNPAGTPNSAARSLETNPWSFHTTLLACYADSWRDYFRYLGSQYSPIGDRAMGTMGLRVDDETIRNVKTLRHLYDLSLFGGAACASNVDIARALVARFPAIPQGEADSLRASADMLGELAESCGVLQKKIKNVTDLVGHLIAFHYQVETAKLESEVRDVTARMATLTEENRDLTKQLRELAEGTSEMTRRLRDLTQNTASDGAIVSVITVVSAVYLPGSFVATVFGMNFFNFDEGARSIIISLDFWIFVVLWVVLMILTAGIFATIYHMKGGDASLLWKRLTGGGGAGRAGSKV</sequence>
<evidence type="ECO:0000256" key="1">
    <source>
        <dbReference type="ARBA" id="ARBA00004651"/>
    </source>
</evidence>
<dbReference type="GO" id="GO:0015087">
    <property type="term" value="F:cobalt ion transmembrane transporter activity"/>
    <property type="evidence" value="ECO:0007669"/>
    <property type="project" value="TreeGrafter"/>
</dbReference>
<reference evidence="7" key="2">
    <citation type="submission" date="2010-07" db="EMBL/GenBank/DDBJ databases">
        <authorList>
            <consortium name="The Broad Institute Genome Sequencing Platform"/>
            <consortium name="Broad Institute Genome Sequencing Center for Infectious Disease"/>
            <person name="Ma L.-J."/>
            <person name="Dead R."/>
            <person name="Young S."/>
            <person name="Zeng Q."/>
            <person name="Koehrsen M."/>
            <person name="Alvarado L."/>
            <person name="Berlin A."/>
            <person name="Chapman S.B."/>
            <person name="Chen Z."/>
            <person name="Freedman E."/>
            <person name="Gellesch M."/>
            <person name="Goldberg J."/>
            <person name="Griggs A."/>
            <person name="Gujja S."/>
            <person name="Heilman E.R."/>
            <person name="Heiman D."/>
            <person name="Hepburn T."/>
            <person name="Howarth C."/>
            <person name="Jen D."/>
            <person name="Larson L."/>
            <person name="Mehta T."/>
            <person name="Neiman D."/>
            <person name="Pearson M."/>
            <person name="Roberts A."/>
            <person name="Saif S."/>
            <person name="Shea T."/>
            <person name="Shenoy N."/>
            <person name="Sisk P."/>
            <person name="Stolte C."/>
            <person name="Sykes S."/>
            <person name="Walk T."/>
            <person name="White J."/>
            <person name="Yandava C."/>
            <person name="Haas B."/>
            <person name="Nusbaum C."/>
            <person name="Birren B."/>
        </authorList>
    </citation>
    <scope>NUCLEOTIDE SEQUENCE</scope>
    <source>
        <strain evidence="7">R3-111a-1</strain>
    </source>
</reference>
<keyword evidence="9" id="KW-1185">Reference proteome</keyword>
<name>J3NYS5_GAET3</name>
<evidence type="ECO:0000256" key="5">
    <source>
        <dbReference type="SAM" id="Coils"/>
    </source>
</evidence>
<dbReference type="VEuPathDB" id="FungiDB:GGTG_06427"/>
<dbReference type="Gene3D" id="1.20.58.340">
    <property type="entry name" value="Magnesium transport protein CorA, transmembrane region"/>
    <property type="match status" value="1"/>
</dbReference>
<keyword evidence="5" id="KW-0175">Coiled coil</keyword>
<dbReference type="InterPro" id="IPR045863">
    <property type="entry name" value="CorA_TM1_TM2"/>
</dbReference>
<reference evidence="8" key="4">
    <citation type="journal article" date="2015" name="G3 (Bethesda)">
        <title>Genome sequences of three phytopathogenic species of the Magnaporthaceae family of fungi.</title>
        <authorList>
            <person name="Okagaki L.H."/>
            <person name="Nunes C.C."/>
            <person name="Sailsbery J."/>
            <person name="Clay B."/>
            <person name="Brown D."/>
            <person name="John T."/>
            <person name="Oh Y."/>
            <person name="Young N."/>
            <person name="Fitzgerald M."/>
            <person name="Haas B.J."/>
            <person name="Zeng Q."/>
            <person name="Young S."/>
            <person name="Adiconis X."/>
            <person name="Fan L."/>
            <person name="Levin J.Z."/>
            <person name="Mitchell T.K."/>
            <person name="Okubara P.A."/>
            <person name="Farman M.L."/>
            <person name="Kohn L.M."/>
            <person name="Birren B."/>
            <person name="Ma L.-J."/>
            <person name="Dean R.A."/>
        </authorList>
    </citation>
    <scope>NUCLEOTIDE SEQUENCE</scope>
    <source>
        <strain evidence="8">R3-111a-1</strain>
    </source>
</reference>
<evidence type="ECO:0000313" key="7">
    <source>
        <dbReference type="EMBL" id="EJT76508.1"/>
    </source>
</evidence>
<organism evidence="7">
    <name type="scientific">Gaeumannomyces tritici (strain R3-111a-1)</name>
    <name type="common">Wheat and barley take-all root rot fungus</name>
    <name type="synonym">Gaeumannomyces graminis var. tritici</name>
    <dbReference type="NCBI Taxonomy" id="644352"/>
    <lineage>
        <taxon>Eukaryota</taxon>
        <taxon>Fungi</taxon>
        <taxon>Dikarya</taxon>
        <taxon>Ascomycota</taxon>
        <taxon>Pezizomycotina</taxon>
        <taxon>Sordariomycetes</taxon>
        <taxon>Sordariomycetidae</taxon>
        <taxon>Magnaporthales</taxon>
        <taxon>Magnaporthaceae</taxon>
        <taxon>Gaeumannomyces</taxon>
    </lineage>
</organism>
<gene>
    <name evidence="8" type="primary">20346885</name>
    <name evidence="7" type="ORF">GGTG_06427</name>
</gene>
<dbReference type="OrthoDB" id="5392974at2759"/>
<feature type="coiled-coil region" evidence="5">
    <location>
        <begin position="306"/>
        <end position="340"/>
    </location>
</feature>
<evidence type="ECO:0000256" key="2">
    <source>
        <dbReference type="ARBA" id="ARBA00022692"/>
    </source>
</evidence>
<feature type="transmembrane region" description="Helical" evidence="6">
    <location>
        <begin position="402"/>
        <end position="424"/>
    </location>
</feature>
<dbReference type="EMBL" id="GL385397">
    <property type="protein sequence ID" value="EJT76508.1"/>
    <property type="molecule type" value="Genomic_DNA"/>
</dbReference>
<dbReference type="SUPFAM" id="SSF144083">
    <property type="entry name" value="Magnesium transport protein CorA, transmembrane region"/>
    <property type="match status" value="1"/>
</dbReference>
<dbReference type="Proteomes" id="UP000006039">
    <property type="component" value="Unassembled WGS sequence"/>
</dbReference>
<dbReference type="GO" id="GO:0015095">
    <property type="term" value="F:magnesium ion transmembrane transporter activity"/>
    <property type="evidence" value="ECO:0007669"/>
    <property type="project" value="TreeGrafter"/>
</dbReference>
<dbReference type="GeneID" id="20346885"/>
<evidence type="ECO:0000313" key="9">
    <source>
        <dbReference type="Proteomes" id="UP000006039"/>
    </source>
</evidence>
<dbReference type="GO" id="GO:0000287">
    <property type="term" value="F:magnesium ion binding"/>
    <property type="evidence" value="ECO:0007669"/>
    <property type="project" value="TreeGrafter"/>
</dbReference>
<accession>J3NYS5</accession>
<evidence type="ECO:0000256" key="3">
    <source>
        <dbReference type="ARBA" id="ARBA00022989"/>
    </source>
</evidence>
<dbReference type="GO" id="GO:0050897">
    <property type="term" value="F:cobalt ion binding"/>
    <property type="evidence" value="ECO:0007669"/>
    <property type="project" value="TreeGrafter"/>
</dbReference>
<reference evidence="7" key="3">
    <citation type="submission" date="2010-09" db="EMBL/GenBank/DDBJ databases">
        <title>Annotation of Gaeumannomyces graminis var. tritici R3-111a-1.</title>
        <authorList>
            <consortium name="The Broad Institute Genome Sequencing Platform"/>
            <person name="Ma L.-J."/>
            <person name="Dead R."/>
            <person name="Young S.K."/>
            <person name="Zeng Q."/>
            <person name="Gargeya S."/>
            <person name="Fitzgerald M."/>
            <person name="Haas B."/>
            <person name="Abouelleil A."/>
            <person name="Alvarado L."/>
            <person name="Arachchi H.M."/>
            <person name="Berlin A."/>
            <person name="Brown A."/>
            <person name="Chapman S.B."/>
            <person name="Chen Z."/>
            <person name="Dunbar C."/>
            <person name="Freedman E."/>
            <person name="Gearin G."/>
            <person name="Gellesch M."/>
            <person name="Goldberg J."/>
            <person name="Griggs A."/>
            <person name="Gujja S."/>
            <person name="Heiman D."/>
            <person name="Howarth C."/>
            <person name="Larson L."/>
            <person name="Lui A."/>
            <person name="MacDonald P.J.P."/>
            <person name="Mehta T."/>
            <person name="Montmayeur A."/>
            <person name="Murphy C."/>
            <person name="Neiman D."/>
            <person name="Pearson M."/>
            <person name="Priest M."/>
            <person name="Roberts A."/>
            <person name="Saif S."/>
            <person name="Shea T."/>
            <person name="Shenoy N."/>
            <person name="Sisk P."/>
            <person name="Stolte C."/>
            <person name="Sykes S."/>
            <person name="Yandava C."/>
            <person name="Wortman J."/>
            <person name="Nusbaum C."/>
            <person name="Birren B."/>
        </authorList>
    </citation>
    <scope>NUCLEOTIDE SEQUENCE</scope>
    <source>
        <strain evidence="7">R3-111a-1</strain>
    </source>
</reference>
<dbReference type="eggNOG" id="ENOG502SAMN">
    <property type="taxonomic scope" value="Eukaryota"/>
</dbReference>
<keyword evidence="4 6" id="KW-0472">Membrane</keyword>
<dbReference type="InterPro" id="IPR002523">
    <property type="entry name" value="MgTranspt_CorA/ZnTranspt_ZntB"/>
</dbReference>
<reference evidence="8" key="5">
    <citation type="submission" date="2018-04" db="UniProtKB">
        <authorList>
            <consortium name="EnsemblFungi"/>
        </authorList>
    </citation>
    <scope>IDENTIFICATION</scope>
    <source>
        <strain evidence="8">R3-111a-1</strain>
    </source>
</reference>
<dbReference type="HOGENOM" id="CLU_029947_2_0_1"/>
<dbReference type="RefSeq" id="XP_009222508.1">
    <property type="nucleotide sequence ID" value="XM_009224244.1"/>
</dbReference>
<evidence type="ECO:0000313" key="8">
    <source>
        <dbReference type="EnsemblFungi" id="EJT76508"/>
    </source>
</evidence>
<keyword evidence="2 6" id="KW-0812">Transmembrane</keyword>
<evidence type="ECO:0000256" key="6">
    <source>
        <dbReference type="SAM" id="Phobius"/>
    </source>
</evidence>
<proteinExistence type="predicted"/>
<protein>
    <submittedName>
        <fullName evidence="7 8">Uncharacterized protein</fullName>
    </submittedName>
</protein>
<dbReference type="PANTHER" id="PTHR46494:SF1">
    <property type="entry name" value="CORA FAMILY METAL ION TRANSPORTER (EUROFUNG)"/>
    <property type="match status" value="1"/>
</dbReference>
<reference evidence="9" key="1">
    <citation type="submission" date="2010-07" db="EMBL/GenBank/DDBJ databases">
        <title>The genome sequence of Gaeumannomyces graminis var. tritici strain R3-111a-1.</title>
        <authorList>
            <consortium name="The Broad Institute Genome Sequencing Platform"/>
            <person name="Ma L.-J."/>
            <person name="Dead R."/>
            <person name="Young S."/>
            <person name="Zeng Q."/>
            <person name="Koehrsen M."/>
            <person name="Alvarado L."/>
            <person name="Berlin A."/>
            <person name="Chapman S.B."/>
            <person name="Chen Z."/>
            <person name="Freedman E."/>
            <person name="Gellesch M."/>
            <person name="Goldberg J."/>
            <person name="Griggs A."/>
            <person name="Gujja S."/>
            <person name="Heilman E.R."/>
            <person name="Heiman D."/>
            <person name="Hepburn T."/>
            <person name="Howarth C."/>
            <person name="Jen D."/>
            <person name="Larson L."/>
            <person name="Mehta T."/>
            <person name="Neiman D."/>
            <person name="Pearson M."/>
            <person name="Roberts A."/>
            <person name="Saif S."/>
            <person name="Shea T."/>
            <person name="Shenoy N."/>
            <person name="Sisk P."/>
            <person name="Stolte C."/>
            <person name="Sykes S."/>
            <person name="Walk T."/>
            <person name="White J."/>
            <person name="Yandava C."/>
            <person name="Haas B."/>
            <person name="Nusbaum C."/>
            <person name="Birren B."/>
        </authorList>
    </citation>
    <scope>NUCLEOTIDE SEQUENCE [LARGE SCALE GENOMIC DNA]</scope>
    <source>
        <strain evidence="9">R3-111a-1</strain>
    </source>
</reference>